<feature type="compositionally biased region" description="Low complexity" evidence="1">
    <location>
        <begin position="230"/>
        <end position="246"/>
    </location>
</feature>
<evidence type="ECO:0000313" key="3">
    <source>
        <dbReference type="Proteomes" id="UP000837801"/>
    </source>
</evidence>
<sequence>MSPETPIKRKRGRPPKAGSLSNQITSTMNINVNTSSTLSSPTAELNSRMMVKRGFAPDILNPSMIVSPSPRPRKKSRKGSTSSSQHSDYSPHSTSSSIPLGFNVQQQQKQFQQQQQLQNQQLQASSNYNNFVITNTPLSQAINGMAFTPYNQINSKTMDNISMITQDANFGPSNGMNNIHLPVYNTPPSSASSIKSQFQTNYWNSPSFLNQTPARAGVPTANSLPTPTPSLVKSNSVSNASVNKDSPSNKNLLPAAAIVRKEQEKKDSSLENSSQRQEHMQQQQQQQPQQEQQQEDYLLHSNDFILKLMVDESGKAILSDDYFSNQKENENIYAKKDNDDQIIFKPRLGHANSVIGIEQYPDQSQESDQQHRSKSDDNPALSKSKSVSTLSCVAESSTPSEPALVPPTTPKLKDNYLLSASTGFTPNINLAYNLTPHFNSLMYSMMNNSPQAFAQHQRNKSINAAQLFKSDGQDFFTGSATSNGAKKENSQENLDASSDSDEDTSKTVNLCDLMNLNGGGANKVIIPNTSSAIQSTTLTQACSTSTSSSSSVNSSAVSSTFPPLSFNTNSSGFVNDAMFDDPGDARLALRKIIHVKRERN</sequence>
<dbReference type="Proteomes" id="UP000837801">
    <property type="component" value="Unassembled WGS sequence"/>
</dbReference>
<evidence type="ECO:0000313" key="2">
    <source>
        <dbReference type="EMBL" id="CAH2353009.1"/>
    </source>
</evidence>
<dbReference type="AlphaFoldDB" id="A0A9P0QQD2"/>
<proteinExistence type="predicted"/>
<accession>A0A9P0QQD2</accession>
<gene>
    <name evidence="2" type="ORF">CLIB1423_09S00782</name>
</gene>
<feature type="region of interest" description="Disordered" evidence="1">
    <location>
        <begin position="478"/>
        <end position="505"/>
    </location>
</feature>
<feature type="compositionally biased region" description="Polar residues" evidence="1">
    <location>
        <begin position="19"/>
        <end position="43"/>
    </location>
</feature>
<feature type="compositionally biased region" description="Low complexity" evidence="1">
    <location>
        <begin position="79"/>
        <end position="97"/>
    </location>
</feature>
<protein>
    <submittedName>
        <fullName evidence="2">Uncharacterized protein</fullName>
    </submittedName>
</protein>
<organism evidence="2 3">
    <name type="scientific">[Candida] railenensis</name>
    <dbReference type="NCBI Taxonomy" id="45579"/>
    <lineage>
        <taxon>Eukaryota</taxon>
        <taxon>Fungi</taxon>
        <taxon>Dikarya</taxon>
        <taxon>Ascomycota</taxon>
        <taxon>Saccharomycotina</taxon>
        <taxon>Pichiomycetes</taxon>
        <taxon>Debaryomycetaceae</taxon>
        <taxon>Kurtzmaniella</taxon>
    </lineage>
</organism>
<feature type="compositionally biased region" description="Low complexity" evidence="1">
    <location>
        <begin position="280"/>
        <end position="292"/>
    </location>
</feature>
<name>A0A9P0QQD2_9ASCO</name>
<dbReference type="EMBL" id="CAKXYY010000009">
    <property type="protein sequence ID" value="CAH2353009.1"/>
    <property type="molecule type" value="Genomic_DNA"/>
</dbReference>
<comment type="caution">
    <text evidence="2">The sequence shown here is derived from an EMBL/GenBank/DDBJ whole genome shotgun (WGS) entry which is preliminary data.</text>
</comment>
<reference evidence="2" key="1">
    <citation type="submission" date="2022-03" db="EMBL/GenBank/DDBJ databases">
        <authorList>
            <person name="Legras J.-L."/>
            <person name="Devillers H."/>
            <person name="Grondin C."/>
        </authorList>
    </citation>
    <scope>NUCLEOTIDE SEQUENCE</scope>
    <source>
        <strain evidence="2">CLIB 1423</strain>
    </source>
</reference>
<feature type="compositionally biased region" description="Basic and acidic residues" evidence="1">
    <location>
        <begin position="259"/>
        <end position="269"/>
    </location>
</feature>
<feature type="region of interest" description="Disordered" evidence="1">
    <location>
        <begin position="362"/>
        <end position="387"/>
    </location>
</feature>
<feature type="compositionally biased region" description="Basic and acidic residues" evidence="1">
    <location>
        <begin position="368"/>
        <end position="377"/>
    </location>
</feature>
<keyword evidence="3" id="KW-1185">Reference proteome</keyword>
<dbReference type="OrthoDB" id="4026708at2759"/>
<feature type="region of interest" description="Disordered" evidence="1">
    <location>
        <begin position="60"/>
        <end position="99"/>
    </location>
</feature>
<evidence type="ECO:0000256" key="1">
    <source>
        <dbReference type="SAM" id="MobiDB-lite"/>
    </source>
</evidence>
<feature type="region of interest" description="Disordered" evidence="1">
    <location>
        <begin position="213"/>
        <end position="294"/>
    </location>
</feature>
<feature type="region of interest" description="Disordered" evidence="1">
    <location>
        <begin position="1"/>
        <end position="43"/>
    </location>
</feature>